<proteinExistence type="predicted"/>
<dbReference type="InterPro" id="IPR025379">
    <property type="entry name" value="DUF4295"/>
</dbReference>
<reference evidence="1" key="1">
    <citation type="submission" date="2020-10" db="EMBL/GenBank/DDBJ databases">
        <authorList>
            <person name="Gilroy R."/>
        </authorList>
    </citation>
    <scope>NUCLEOTIDE SEQUENCE</scope>
    <source>
        <strain evidence="1">G3-3990</strain>
    </source>
</reference>
<sequence length="49" mass="5503">MAKKAVATLQQGAGRSYSKVIKMVKSPKTGAYVFQEEIVHNDNVKEFFK</sequence>
<accession>A0A9D9N5H8</accession>
<dbReference type="Proteomes" id="UP000823641">
    <property type="component" value="Unassembled WGS sequence"/>
</dbReference>
<dbReference type="AlphaFoldDB" id="A0A9D9N5H8"/>
<comment type="caution">
    <text evidence="1">The sequence shown here is derived from an EMBL/GenBank/DDBJ whole genome shotgun (WGS) entry which is preliminary data.</text>
</comment>
<evidence type="ECO:0000313" key="2">
    <source>
        <dbReference type="Proteomes" id="UP000823641"/>
    </source>
</evidence>
<dbReference type="EMBL" id="JADIMG010000105">
    <property type="protein sequence ID" value="MBO8460925.1"/>
    <property type="molecule type" value="Genomic_DNA"/>
</dbReference>
<evidence type="ECO:0000313" key="1">
    <source>
        <dbReference type="EMBL" id="MBO8460925.1"/>
    </source>
</evidence>
<protein>
    <submittedName>
        <fullName evidence="1">DUF4295 domain-containing protein</fullName>
    </submittedName>
</protein>
<name>A0A9D9N5H8_9BACT</name>
<organism evidence="1 2">
    <name type="scientific">Candidatus Gallipaludibacter merdavium</name>
    <dbReference type="NCBI Taxonomy" id="2840839"/>
    <lineage>
        <taxon>Bacteria</taxon>
        <taxon>Pseudomonadati</taxon>
        <taxon>Bacteroidota</taxon>
        <taxon>Bacteroidia</taxon>
        <taxon>Bacteroidales</taxon>
        <taxon>Candidatus Gallipaludibacter</taxon>
    </lineage>
</organism>
<dbReference type="Pfam" id="PF14128">
    <property type="entry name" value="DUF4295"/>
    <property type="match status" value="1"/>
</dbReference>
<gene>
    <name evidence="1" type="ORF">IAA73_11450</name>
</gene>
<reference evidence="1" key="2">
    <citation type="journal article" date="2021" name="PeerJ">
        <title>Extensive microbial diversity within the chicken gut microbiome revealed by metagenomics and culture.</title>
        <authorList>
            <person name="Gilroy R."/>
            <person name="Ravi A."/>
            <person name="Getino M."/>
            <person name="Pursley I."/>
            <person name="Horton D.L."/>
            <person name="Alikhan N.F."/>
            <person name="Baker D."/>
            <person name="Gharbi K."/>
            <person name="Hall N."/>
            <person name="Watson M."/>
            <person name="Adriaenssens E.M."/>
            <person name="Foster-Nyarko E."/>
            <person name="Jarju S."/>
            <person name="Secka A."/>
            <person name="Antonio M."/>
            <person name="Oren A."/>
            <person name="Chaudhuri R.R."/>
            <person name="La Ragione R."/>
            <person name="Hildebrand F."/>
            <person name="Pallen M.J."/>
        </authorList>
    </citation>
    <scope>NUCLEOTIDE SEQUENCE</scope>
    <source>
        <strain evidence="1">G3-3990</strain>
    </source>
</reference>